<name>A0A3R9KWF4_9BACI</name>
<feature type="coiled-coil region" evidence="1">
    <location>
        <begin position="1"/>
        <end position="32"/>
    </location>
</feature>
<evidence type="ECO:0000259" key="2">
    <source>
        <dbReference type="Pfam" id="PF08373"/>
    </source>
</evidence>
<accession>A0A3R9KWF4</accession>
<reference evidence="4" key="1">
    <citation type="submission" date="2018-12" db="EMBL/GenBank/DDBJ databases">
        <title>Bacillus chawlae sp. nov., Bacillus glennii sp. nov., and Bacillus saganii sp. nov. Isolated from the Vehicle Assembly Building at Kennedy Space Center where the Viking Spacecraft were Assembled.</title>
        <authorList>
            <person name="Seuylemezian A."/>
            <person name="Vaishampayan P."/>
        </authorList>
    </citation>
    <scope>NUCLEOTIDE SEQUENCE [LARGE SCALE GENOMIC DNA]</scope>
    <source>
        <strain evidence="4">DSM 13966</strain>
    </source>
</reference>
<dbReference type="InterPro" id="IPR013584">
    <property type="entry name" value="RAP"/>
</dbReference>
<organism evidence="3 4">
    <name type="scientific">Mesobacillus subterraneus</name>
    <dbReference type="NCBI Taxonomy" id="285983"/>
    <lineage>
        <taxon>Bacteria</taxon>
        <taxon>Bacillati</taxon>
        <taxon>Bacillota</taxon>
        <taxon>Bacilli</taxon>
        <taxon>Bacillales</taxon>
        <taxon>Bacillaceae</taxon>
        <taxon>Mesobacillus</taxon>
    </lineage>
</organism>
<feature type="domain" description="RAP" evidence="2">
    <location>
        <begin position="101"/>
        <end position="144"/>
    </location>
</feature>
<dbReference type="EMBL" id="RSFW01000010">
    <property type="protein sequence ID" value="RSD27627.1"/>
    <property type="molecule type" value="Genomic_DNA"/>
</dbReference>
<evidence type="ECO:0000313" key="3">
    <source>
        <dbReference type="EMBL" id="RSD27627.1"/>
    </source>
</evidence>
<keyword evidence="1" id="KW-0175">Coiled coil</keyword>
<gene>
    <name evidence="3" type="ORF">EJA10_07540</name>
</gene>
<sequence>MEQLERVVAKELEEISREVEKMDVELDNHSEGRTFKAFNYPTKPSLRTRQVIEALHEISRSIGISGPIQEYRVGNSNYWIDICYILDWSPNAKKKKIKYGFEIQDPYHFDEKNFPDQKLKDKRKKKFLEKEGWKVKIIPYDECDQKGPEKIAWEIIAFMMDHDLGLVK</sequence>
<evidence type="ECO:0000313" key="4">
    <source>
        <dbReference type="Proteomes" id="UP000279911"/>
    </source>
</evidence>
<evidence type="ECO:0000256" key="1">
    <source>
        <dbReference type="SAM" id="Coils"/>
    </source>
</evidence>
<dbReference type="Pfam" id="PF08373">
    <property type="entry name" value="RAP"/>
    <property type="match status" value="1"/>
</dbReference>
<comment type="caution">
    <text evidence="3">The sequence shown here is derived from an EMBL/GenBank/DDBJ whole genome shotgun (WGS) entry which is preliminary data.</text>
</comment>
<dbReference type="RefSeq" id="WP_125479408.1">
    <property type="nucleotide sequence ID" value="NZ_RSFW01000010.1"/>
</dbReference>
<proteinExistence type="predicted"/>
<protein>
    <recommendedName>
        <fullName evidence="2">RAP domain-containing protein</fullName>
    </recommendedName>
</protein>
<dbReference type="AlphaFoldDB" id="A0A3R9KWF4"/>
<dbReference type="Gene3D" id="3.40.960.10">
    <property type="entry name" value="VSR Endonuclease"/>
    <property type="match status" value="1"/>
</dbReference>
<dbReference type="Proteomes" id="UP000279911">
    <property type="component" value="Unassembled WGS sequence"/>
</dbReference>